<accession>A0A383ANA6</accession>
<protein>
    <submittedName>
        <fullName evidence="1">Uncharacterized protein</fullName>
    </submittedName>
</protein>
<gene>
    <name evidence="1" type="ORF">METZ01_LOCUS462066</name>
</gene>
<reference evidence="1" key="1">
    <citation type="submission" date="2018-05" db="EMBL/GenBank/DDBJ databases">
        <authorList>
            <person name="Lanie J.A."/>
            <person name="Ng W.-L."/>
            <person name="Kazmierczak K.M."/>
            <person name="Andrzejewski T.M."/>
            <person name="Davidsen T.M."/>
            <person name="Wayne K.J."/>
            <person name="Tettelin H."/>
            <person name="Glass J.I."/>
            <person name="Rusch D."/>
            <person name="Podicherti R."/>
            <person name="Tsui H.-C.T."/>
            <person name="Winkler M.E."/>
        </authorList>
    </citation>
    <scope>NUCLEOTIDE SEQUENCE</scope>
</reference>
<name>A0A383ANA6_9ZZZZ</name>
<organism evidence="1">
    <name type="scientific">marine metagenome</name>
    <dbReference type="NCBI Taxonomy" id="408172"/>
    <lineage>
        <taxon>unclassified sequences</taxon>
        <taxon>metagenomes</taxon>
        <taxon>ecological metagenomes</taxon>
    </lineage>
</organism>
<sequence>MLNIKKSLTVTYAKQIIEKMKIGILLASPTLRSRMRRKRINDAFMHYDQLNLTPQDKGYLVLAKKVLSSDNCESQASSDRKLAK</sequence>
<dbReference type="EMBL" id="UINC01193541">
    <property type="protein sequence ID" value="SVE09212.1"/>
    <property type="molecule type" value="Genomic_DNA"/>
</dbReference>
<dbReference type="AlphaFoldDB" id="A0A383ANA6"/>
<evidence type="ECO:0000313" key="1">
    <source>
        <dbReference type="EMBL" id="SVE09212.1"/>
    </source>
</evidence>
<proteinExistence type="predicted"/>